<organism evidence="2 3">
    <name type="scientific">Kipferlia bialata</name>
    <dbReference type="NCBI Taxonomy" id="797122"/>
    <lineage>
        <taxon>Eukaryota</taxon>
        <taxon>Metamonada</taxon>
        <taxon>Carpediemonas-like organisms</taxon>
        <taxon>Kipferlia</taxon>
    </lineage>
</organism>
<dbReference type="EMBL" id="BDIP01001492">
    <property type="protein sequence ID" value="GIQ84513.1"/>
    <property type="molecule type" value="Genomic_DNA"/>
</dbReference>
<feature type="transmembrane region" description="Helical" evidence="1">
    <location>
        <begin position="32"/>
        <end position="58"/>
    </location>
</feature>
<sequence length="111" mass="12330">LWYQTGAIRDNNRSWLCSYTVSAKPKGLDLTWIQTGMLCIVTLLLCFILYCVVGACISNVKAFRRGSRVTLSAAYEKYLSMCQGRERERTRLLGGRVEGEDTDGAVAVAEA</sequence>
<feature type="non-terminal residue" evidence="2">
    <location>
        <position position="1"/>
    </location>
</feature>
<dbReference type="AlphaFoldDB" id="A0A9K3CWF2"/>
<keyword evidence="3" id="KW-1185">Reference proteome</keyword>
<name>A0A9K3CWF2_9EUKA</name>
<comment type="caution">
    <text evidence="2">The sequence shown here is derived from an EMBL/GenBank/DDBJ whole genome shotgun (WGS) entry which is preliminary data.</text>
</comment>
<accession>A0A9K3CWF2</accession>
<gene>
    <name evidence="2" type="ORF">KIPB_006016</name>
</gene>
<protein>
    <submittedName>
        <fullName evidence="2">Uncharacterized protein</fullName>
    </submittedName>
</protein>
<evidence type="ECO:0000313" key="3">
    <source>
        <dbReference type="Proteomes" id="UP000265618"/>
    </source>
</evidence>
<keyword evidence="1" id="KW-0812">Transmembrane</keyword>
<evidence type="ECO:0000256" key="1">
    <source>
        <dbReference type="SAM" id="Phobius"/>
    </source>
</evidence>
<reference evidence="2 3" key="1">
    <citation type="journal article" date="2018" name="PLoS ONE">
        <title>The draft genome of Kipferlia bialata reveals reductive genome evolution in fornicate parasites.</title>
        <authorList>
            <person name="Tanifuji G."/>
            <person name="Takabayashi S."/>
            <person name="Kume K."/>
            <person name="Takagi M."/>
            <person name="Nakayama T."/>
            <person name="Kamikawa R."/>
            <person name="Inagaki Y."/>
            <person name="Hashimoto T."/>
        </authorList>
    </citation>
    <scope>NUCLEOTIDE SEQUENCE [LARGE SCALE GENOMIC DNA]</scope>
    <source>
        <strain evidence="2">NY0173</strain>
    </source>
</reference>
<keyword evidence="1" id="KW-1133">Transmembrane helix</keyword>
<evidence type="ECO:0000313" key="2">
    <source>
        <dbReference type="EMBL" id="GIQ84513.1"/>
    </source>
</evidence>
<keyword evidence="1" id="KW-0472">Membrane</keyword>
<proteinExistence type="predicted"/>
<dbReference type="Proteomes" id="UP000265618">
    <property type="component" value="Unassembled WGS sequence"/>
</dbReference>